<protein>
    <submittedName>
        <fullName evidence="1">GNAT family N-acetyltransferase</fullName>
    </submittedName>
</protein>
<dbReference type="Proteomes" id="UP000682782">
    <property type="component" value="Chromosome"/>
</dbReference>
<reference evidence="1" key="1">
    <citation type="submission" date="2021-01" db="EMBL/GenBank/DDBJ databases">
        <title>Complete genome sequence of Clostridiales bacterium R-7.</title>
        <authorList>
            <person name="Mahoney-Kurpe S.C."/>
            <person name="Palevich N."/>
            <person name="Koike S."/>
            <person name="Moon C.D."/>
            <person name="Attwood G.T."/>
        </authorList>
    </citation>
    <scope>NUCLEOTIDE SEQUENCE</scope>
    <source>
        <strain evidence="1">R-7</strain>
    </source>
</reference>
<proteinExistence type="predicted"/>
<sequence length="181" mass="20112">MKYTQKIVLKNGTEALIRNSDAPDGANVYEAFNLTHAESDYLLSYPDENSYDPEQEAQFLAKKAESPNEIELVAIMDGKIAGMAGIEAVGSKYKVKHRAEFGISVLKEYWGLGLGKALMQACIQCAREAGYVQLELNVVAENERAIALYKSLGFVEFGRNPRGFNSRTSGFQELVYMLLKL</sequence>
<dbReference type="EMBL" id="CP068393">
    <property type="protein sequence ID" value="QUC67489.1"/>
    <property type="molecule type" value="Genomic_DNA"/>
</dbReference>
<gene>
    <name evidence="1" type="ORF">JYE49_01945</name>
</gene>
<organism evidence="1 2">
    <name type="scientific">Aristaeella hokkaidonensis</name>
    <dbReference type="NCBI Taxonomy" id="3046382"/>
    <lineage>
        <taxon>Bacteria</taxon>
        <taxon>Bacillati</taxon>
        <taxon>Bacillota</taxon>
        <taxon>Clostridia</taxon>
        <taxon>Eubacteriales</taxon>
        <taxon>Aristaeellaceae</taxon>
        <taxon>Aristaeella</taxon>
    </lineage>
</organism>
<keyword evidence="2" id="KW-1185">Reference proteome</keyword>
<accession>A0AC61N7K3</accession>
<evidence type="ECO:0000313" key="2">
    <source>
        <dbReference type="Proteomes" id="UP000682782"/>
    </source>
</evidence>
<evidence type="ECO:0000313" key="1">
    <source>
        <dbReference type="EMBL" id="QUC67489.1"/>
    </source>
</evidence>
<name>A0AC61N7K3_9FIRM</name>